<protein>
    <submittedName>
        <fullName evidence="1">Uncharacterized protein</fullName>
    </submittedName>
</protein>
<sequence length="49" mass="5624">LEPEIVDILVCVGARGCRLRKNSGYNLSRRIFAGKEYRTISDTSFDIYQ</sequence>
<dbReference type="STRING" id="1619050.UX20_C0024G0001"/>
<organism evidence="1 2">
    <name type="scientific">Candidatus Magasanikbacteria bacterium GW2011_GWC2_45_8</name>
    <dbReference type="NCBI Taxonomy" id="1619050"/>
    <lineage>
        <taxon>Bacteria</taxon>
        <taxon>Candidatus Magasanikiibacteriota</taxon>
    </lineage>
</organism>
<gene>
    <name evidence="1" type="ORF">UX20_C0024G0001</name>
</gene>
<reference evidence="1 2" key="1">
    <citation type="journal article" date="2015" name="Nature">
        <title>rRNA introns, odd ribosomes, and small enigmatic genomes across a large radiation of phyla.</title>
        <authorList>
            <person name="Brown C.T."/>
            <person name="Hug L.A."/>
            <person name="Thomas B.C."/>
            <person name="Sharon I."/>
            <person name="Castelle C.J."/>
            <person name="Singh A."/>
            <person name="Wilkins M.J."/>
            <person name="Williams K.H."/>
            <person name="Banfield J.F."/>
        </authorList>
    </citation>
    <scope>NUCLEOTIDE SEQUENCE [LARGE SCALE GENOMIC DNA]</scope>
</reference>
<comment type="caution">
    <text evidence="1">The sequence shown here is derived from an EMBL/GenBank/DDBJ whole genome shotgun (WGS) entry which is preliminary data.</text>
</comment>
<accession>A0A0G1MY83</accession>
<proteinExistence type="predicted"/>
<dbReference type="AlphaFoldDB" id="A0A0G1MY83"/>
<feature type="non-terminal residue" evidence="1">
    <location>
        <position position="1"/>
    </location>
</feature>
<evidence type="ECO:0000313" key="1">
    <source>
        <dbReference type="EMBL" id="KKU13341.1"/>
    </source>
</evidence>
<dbReference type="Proteomes" id="UP000034911">
    <property type="component" value="Unassembled WGS sequence"/>
</dbReference>
<evidence type="ECO:0000313" key="2">
    <source>
        <dbReference type="Proteomes" id="UP000034911"/>
    </source>
</evidence>
<name>A0A0G1MY83_9BACT</name>
<dbReference type="EMBL" id="LCLH01000024">
    <property type="protein sequence ID" value="KKU13341.1"/>
    <property type="molecule type" value="Genomic_DNA"/>
</dbReference>